<dbReference type="Pfam" id="PF09278">
    <property type="entry name" value="MerR-DNA-bind"/>
    <property type="match status" value="1"/>
</dbReference>
<dbReference type="RefSeq" id="WP_269944312.1">
    <property type="nucleotide sequence ID" value="NZ_JAKMUT010000003.1"/>
</dbReference>
<evidence type="ECO:0000256" key="1">
    <source>
        <dbReference type="ARBA" id="ARBA00023015"/>
    </source>
</evidence>
<dbReference type="Pfam" id="PF00376">
    <property type="entry name" value="MerR"/>
    <property type="match status" value="1"/>
</dbReference>
<evidence type="ECO:0000313" key="6">
    <source>
        <dbReference type="Proteomes" id="UP001146469"/>
    </source>
</evidence>
<dbReference type="Gene3D" id="1.10.490.50">
    <property type="entry name" value="Antibiotic binding domain of TipA-like multidrug resistance regulators"/>
    <property type="match status" value="1"/>
</dbReference>
<dbReference type="PANTHER" id="PTHR30204:SF96">
    <property type="entry name" value="CHROMOSOME-ANCHORING PROTEIN RACA"/>
    <property type="match status" value="1"/>
</dbReference>
<keyword evidence="3" id="KW-0804">Transcription</keyword>
<reference evidence="5" key="1">
    <citation type="submission" date="2022-02" db="EMBL/GenBank/DDBJ databases">
        <title>Corynebacterium sp. from urogenital microbiome.</title>
        <authorList>
            <person name="Cappelli E.A."/>
            <person name="Ribeiro T.G."/>
            <person name="Peixe L."/>
        </authorList>
    </citation>
    <scope>NUCLEOTIDE SEQUENCE</scope>
    <source>
        <strain evidence="5">C8Ua_174</strain>
    </source>
</reference>
<dbReference type="SMART" id="SM00422">
    <property type="entry name" value="HTH_MERR"/>
    <property type="match status" value="1"/>
</dbReference>
<dbReference type="InterPro" id="IPR000551">
    <property type="entry name" value="MerR-type_HTH_dom"/>
</dbReference>
<dbReference type="Pfam" id="PF07739">
    <property type="entry name" value="TipAS"/>
    <property type="match status" value="1"/>
</dbReference>
<gene>
    <name evidence="5" type="ORF">L8V00_04350</name>
</gene>
<organism evidence="5 6">
    <name type="scientific">Corynebacterium evansiae</name>
    <dbReference type="NCBI Taxonomy" id="2913499"/>
    <lineage>
        <taxon>Bacteria</taxon>
        <taxon>Bacillati</taxon>
        <taxon>Actinomycetota</taxon>
        <taxon>Actinomycetes</taxon>
        <taxon>Mycobacteriales</taxon>
        <taxon>Corynebacteriaceae</taxon>
        <taxon>Corynebacterium</taxon>
    </lineage>
</organism>
<dbReference type="EMBL" id="JAKMUT010000003">
    <property type="protein sequence ID" value="MCZ9289441.1"/>
    <property type="molecule type" value="Genomic_DNA"/>
</dbReference>
<dbReference type="InterPro" id="IPR009061">
    <property type="entry name" value="DNA-bd_dom_put_sf"/>
</dbReference>
<dbReference type="AlphaFoldDB" id="A0A9X3LKS8"/>
<dbReference type="SUPFAM" id="SSF89082">
    <property type="entry name" value="Antibiotic binding domain of TipA-like multidrug resistance regulators"/>
    <property type="match status" value="1"/>
</dbReference>
<keyword evidence="6" id="KW-1185">Reference proteome</keyword>
<dbReference type="GO" id="GO:0003700">
    <property type="term" value="F:DNA-binding transcription factor activity"/>
    <property type="evidence" value="ECO:0007669"/>
    <property type="project" value="InterPro"/>
</dbReference>
<dbReference type="InterPro" id="IPR015358">
    <property type="entry name" value="Tscrpt_reg_MerR_DNA-bd"/>
</dbReference>
<dbReference type="PANTHER" id="PTHR30204">
    <property type="entry name" value="REDOX-CYCLING DRUG-SENSING TRANSCRIPTIONAL ACTIVATOR SOXR"/>
    <property type="match status" value="1"/>
</dbReference>
<evidence type="ECO:0000256" key="2">
    <source>
        <dbReference type="ARBA" id="ARBA00023125"/>
    </source>
</evidence>
<dbReference type="InterPro" id="IPR036244">
    <property type="entry name" value="TipA-like_antibiotic-bd"/>
</dbReference>
<dbReference type="CDD" id="cd01106">
    <property type="entry name" value="HTH_TipAL-Mta"/>
    <property type="match status" value="1"/>
</dbReference>
<keyword evidence="2" id="KW-0238">DNA-binding</keyword>
<dbReference type="Gene3D" id="1.10.1660.10">
    <property type="match status" value="1"/>
</dbReference>
<dbReference type="InterPro" id="IPR047057">
    <property type="entry name" value="MerR_fam"/>
</dbReference>
<dbReference type="PROSITE" id="PS50937">
    <property type="entry name" value="HTH_MERR_2"/>
    <property type="match status" value="1"/>
</dbReference>
<proteinExistence type="predicted"/>
<feature type="domain" description="HTH merR-type" evidence="4">
    <location>
        <begin position="3"/>
        <end position="72"/>
    </location>
</feature>
<dbReference type="PROSITE" id="PS00552">
    <property type="entry name" value="HTH_MERR_1"/>
    <property type="match status" value="1"/>
</dbReference>
<dbReference type="Proteomes" id="UP001146469">
    <property type="component" value="Unassembled WGS sequence"/>
</dbReference>
<dbReference type="GO" id="GO:0003677">
    <property type="term" value="F:DNA binding"/>
    <property type="evidence" value="ECO:0007669"/>
    <property type="project" value="UniProtKB-KW"/>
</dbReference>
<evidence type="ECO:0000259" key="4">
    <source>
        <dbReference type="PROSITE" id="PS50937"/>
    </source>
</evidence>
<name>A0A9X3LKS8_9CORY</name>
<evidence type="ECO:0000256" key="3">
    <source>
        <dbReference type="ARBA" id="ARBA00023163"/>
    </source>
</evidence>
<sequence>MTEYTIGDAADFLGVTPKALRHWDSIGLLSPQWRTLGDYRLYTEEDLRVGAAIVLYRNMGFKLAEIPDLIEAPSDAALDRALRSHREALARKRDEVESQLRAVEDLITTTRVEGYTMEQMDKIKQYFGEKMPAYQEEARERWGDTPEYQQSQEKLASMTDGDFQEVKADHDRFVADLVAARDGGVTPDSEEAQALVERHRATINQWYEVTTSRQLILARMYVADERFAEAYQGAQDYLLSLVEHRAQQEGITNPNWDD</sequence>
<dbReference type="InterPro" id="IPR012925">
    <property type="entry name" value="TipAS_dom"/>
</dbReference>
<dbReference type="SUPFAM" id="SSF46955">
    <property type="entry name" value="Putative DNA-binding domain"/>
    <property type="match status" value="1"/>
</dbReference>
<comment type="caution">
    <text evidence="5">The sequence shown here is derived from an EMBL/GenBank/DDBJ whole genome shotgun (WGS) entry which is preliminary data.</text>
</comment>
<keyword evidence="1" id="KW-0805">Transcription regulation</keyword>
<protein>
    <submittedName>
        <fullName evidence="5">MerR family transcriptional regulator</fullName>
    </submittedName>
</protein>
<accession>A0A9X3LKS8</accession>
<evidence type="ECO:0000313" key="5">
    <source>
        <dbReference type="EMBL" id="MCZ9289441.1"/>
    </source>
</evidence>